<dbReference type="AlphaFoldDB" id="A0A1H0AJ77"/>
<gene>
    <name evidence="5" type="ORF">SAMN04487766_1273</name>
</gene>
<dbReference type="GO" id="GO:0004180">
    <property type="term" value="F:carboxypeptidase activity"/>
    <property type="evidence" value="ECO:0007669"/>
    <property type="project" value="UniProtKB-KW"/>
</dbReference>
<dbReference type="SUPFAM" id="SSF141986">
    <property type="entry name" value="LD-carboxypeptidase A C-terminal domain-like"/>
    <property type="match status" value="1"/>
</dbReference>
<dbReference type="InterPro" id="IPR040921">
    <property type="entry name" value="Peptidase_S66C"/>
</dbReference>
<dbReference type="InterPro" id="IPR003507">
    <property type="entry name" value="S66_fam"/>
</dbReference>
<keyword evidence="5" id="KW-0645">Protease</keyword>
<evidence type="ECO:0000313" key="5">
    <source>
        <dbReference type="EMBL" id="SDN33638.1"/>
    </source>
</evidence>
<proteinExistence type="inferred from homology"/>
<dbReference type="InterPro" id="IPR029062">
    <property type="entry name" value="Class_I_gatase-like"/>
</dbReference>
<evidence type="ECO:0000313" key="6">
    <source>
        <dbReference type="Proteomes" id="UP000199671"/>
    </source>
</evidence>
<dbReference type="InterPro" id="IPR027478">
    <property type="entry name" value="LdcA_N"/>
</dbReference>
<dbReference type="SUPFAM" id="SSF52317">
    <property type="entry name" value="Class I glutamine amidotransferase-like"/>
    <property type="match status" value="1"/>
</dbReference>
<feature type="domain" description="LD-carboxypeptidase N-terminal" evidence="3">
    <location>
        <begin position="16"/>
        <end position="131"/>
    </location>
</feature>
<dbReference type="PANTHER" id="PTHR30237:SF4">
    <property type="entry name" value="LD-CARBOXYPEPTIDASE C-TERMINAL DOMAIN-CONTAINING PROTEIN"/>
    <property type="match status" value="1"/>
</dbReference>
<dbReference type="Gene3D" id="3.50.30.60">
    <property type="entry name" value="LD-carboxypeptidase A C-terminal domain-like"/>
    <property type="match status" value="1"/>
</dbReference>
<evidence type="ECO:0000256" key="1">
    <source>
        <dbReference type="ARBA" id="ARBA00010233"/>
    </source>
</evidence>
<evidence type="ECO:0000259" key="4">
    <source>
        <dbReference type="Pfam" id="PF17676"/>
    </source>
</evidence>
<dbReference type="OrthoDB" id="9807329at2"/>
<accession>A0A1H0AJ77</accession>
<dbReference type="Pfam" id="PF17676">
    <property type="entry name" value="Peptidase_S66C"/>
    <property type="match status" value="1"/>
</dbReference>
<dbReference type="InterPro" id="IPR027461">
    <property type="entry name" value="Carboxypeptidase_A_C_sf"/>
</dbReference>
<dbReference type="Proteomes" id="UP000199671">
    <property type="component" value="Unassembled WGS sequence"/>
</dbReference>
<dbReference type="Pfam" id="PF02016">
    <property type="entry name" value="Peptidase_S66"/>
    <property type="match status" value="1"/>
</dbReference>
<comment type="similarity">
    <text evidence="1">Belongs to the peptidase S66 family.</text>
</comment>
<feature type="domain" description="LD-carboxypeptidase C-terminal" evidence="4">
    <location>
        <begin position="206"/>
        <end position="336"/>
    </location>
</feature>
<organism evidence="5 6">
    <name type="scientific">Actinomyces ruminicola</name>
    <dbReference type="NCBI Taxonomy" id="332524"/>
    <lineage>
        <taxon>Bacteria</taxon>
        <taxon>Bacillati</taxon>
        <taxon>Actinomycetota</taxon>
        <taxon>Actinomycetes</taxon>
        <taxon>Actinomycetales</taxon>
        <taxon>Actinomycetaceae</taxon>
        <taxon>Actinomyces</taxon>
    </lineage>
</organism>
<dbReference type="RefSeq" id="WP_092613302.1">
    <property type="nucleotide sequence ID" value="NZ_FNHU01000027.1"/>
</dbReference>
<sequence>MSQLVSPGKAKEGDKIAVLSPSLAVPAIGPAVHQQALERLHAITGLVPVEFPTTRRLGAGARERADDLNAAFADPSIRAIIATAGGDDEMTVLPLLDVEPVLTDPKPVLGYSDNTNLHQWLWEHGVCSFHGGATQVHLGPGPEVDAVHRASLRAALLTGETLEVTEPGYSEDFGKDWADPQALSEYGTREQTEPWLWDGPSTAASGPGWGGCLEVLVLGLAAGRIHADARDLDGCVLILETSELLPGRELVAGMLRSLGERGVLTAAAAVLLARAPATSFQVSRDAQARAQYRQEQAQSALEVIRHYNTAAPVCAGVPFGHTRPQWILPHGGTLTVDAVSRRITASYV</sequence>
<keyword evidence="5" id="KW-0121">Carboxypeptidase</keyword>
<dbReference type="Gene3D" id="3.40.50.10740">
    <property type="entry name" value="Class I glutamine amidotransferase-like"/>
    <property type="match status" value="1"/>
</dbReference>
<dbReference type="InterPro" id="IPR040449">
    <property type="entry name" value="Peptidase_S66_N"/>
</dbReference>
<dbReference type="EMBL" id="FNHU01000027">
    <property type="protein sequence ID" value="SDN33638.1"/>
    <property type="molecule type" value="Genomic_DNA"/>
</dbReference>
<evidence type="ECO:0000256" key="2">
    <source>
        <dbReference type="ARBA" id="ARBA00022801"/>
    </source>
</evidence>
<dbReference type="PANTHER" id="PTHR30237">
    <property type="entry name" value="MURAMOYLTETRAPEPTIDE CARBOXYPEPTIDASE"/>
    <property type="match status" value="1"/>
</dbReference>
<evidence type="ECO:0000259" key="3">
    <source>
        <dbReference type="Pfam" id="PF02016"/>
    </source>
</evidence>
<keyword evidence="2" id="KW-0378">Hydrolase</keyword>
<protein>
    <submittedName>
        <fullName evidence="5">Muramoyltetrapeptide carboxypeptidase LdcA (Peptidoglycan recycling)</fullName>
    </submittedName>
</protein>
<name>A0A1H0AJ77_9ACTO</name>
<reference evidence="5 6" key="1">
    <citation type="submission" date="2016-10" db="EMBL/GenBank/DDBJ databases">
        <authorList>
            <person name="de Groot N.N."/>
        </authorList>
    </citation>
    <scope>NUCLEOTIDE SEQUENCE [LARGE SCALE GENOMIC DNA]</scope>
    <source>
        <strain evidence="5 6">KPR-7B</strain>
    </source>
</reference>